<dbReference type="SMART" id="SM00180">
    <property type="entry name" value="EGF_Lam"/>
    <property type="match status" value="4"/>
</dbReference>
<dbReference type="SUPFAM" id="SSF56436">
    <property type="entry name" value="C-type lectin-like"/>
    <property type="match status" value="1"/>
</dbReference>
<feature type="domain" description="EGF-like" evidence="15">
    <location>
        <begin position="808"/>
        <end position="847"/>
    </location>
</feature>
<feature type="disulfide bond" evidence="10">
    <location>
        <begin position="2009"/>
        <end position="2019"/>
    </location>
</feature>
<feature type="domain" description="FAS1" evidence="16">
    <location>
        <begin position="355"/>
        <end position="493"/>
    </location>
</feature>
<name>A0A6P8EF43_CLUHA</name>
<feature type="domain" description="EGF-like" evidence="15">
    <location>
        <begin position="229"/>
        <end position="268"/>
    </location>
</feature>
<feature type="disulfide bond" evidence="10">
    <location>
        <begin position="1407"/>
        <end position="1424"/>
    </location>
</feature>
<dbReference type="KEGG" id="char:105894545"/>
<feature type="domain" description="EGF-like" evidence="15">
    <location>
        <begin position="1916"/>
        <end position="1956"/>
    </location>
</feature>
<feature type="domain" description="FAS1" evidence="16">
    <location>
        <begin position="1700"/>
        <end position="1840"/>
    </location>
</feature>
<dbReference type="SMART" id="SM00554">
    <property type="entry name" value="FAS1"/>
    <property type="match status" value="7"/>
</dbReference>
<dbReference type="PROSITE" id="PS01248">
    <property type="entry name" value="EGF_LAM_1"/>
    <property type="match status" value="2"/>
</dbReference>
<evidence type="ECO:0000256" key="8">
    <source>
        <dbReference type="ARBA" id="ARBA00023180"/>
    </source>
</evidence>
<evidence type="ECO:0000256" key="14">
    <source>
        <dbReference type="SAM" id="SignalP"/>
    </source>
</evidence>
<comment type="caution">
    <text evidence="10">Lacks conserved residue(s) required for the propagation of feature annotation.</text>
</comment>
<comment type="subcellular location">
    <subcellularLocation>
        <location evidence="1">Membrane</location>
        <topology evidence="1">Single-pass type I membrane protein</topology>
    </subcellularLocation>
</comment>
<feature type="domain" description="FAS1" evidence="16">
    <location>
        <begin position="2269"/>
        <end position="2407"/>
    </location>
</feature>
<evidence type="ECO:0000256" key="2">
    <source>
        <dbReference type="ARBA" id="ARBA00022536"/>
    </source>
</evidence>
<feature type="domain" description="EGF-like" evidence="15">
    <location>
        <begin position="188"/>
        <end position="228"/>
    </location>
</feature>
<dbReference type="GO" id="GO:0007155">
    <property type="term" value="P:cell adhesion"/>
    <property type="evidence" value="ECO:0007669"/>
    <property type="project" value="InterPro"/>
</dbReference>
<dbReference type="InterPro" id="IPR024731">
    <property type="entry name" value="NELL2-like_EGF"/>
</dbReference>
<evidence type="ECO:0000259" key="17">
    <source>
        <dbReference type="PROSITE" id="PS50963"/>
    </source>
</evidence>
<dbReference type="SMART" id="SM00445">
    <property type="entry name" value="LINK"/>
    <property type="match status" value="1"/>
</dbReference>
<keyword evidence="7" id="KW-0675">Receptor</keyword>
<feature type="disulfide bond" evidence="10">
    <location>
        <begin position="1366"/>
        <end position="1383"/>
    </location>
</feature>
<feature type="domain" description="EGF-like" evidence="15">
    <location>
        <begin position="149"/>
        <end position="186"/>
    </location>
</feature>
<feature type="region of interest" description="Disordered" evidence="12">
    <location>
        <begin position="2464"/>
        <end position="2490"/>
    </location>
</feature>
<dbReference type="FunFam" id="3.10.100.10:FF:000001">
    <property type="entry name" value="Hyaluronan proteoglycan link protein 1"/>
    <property type="match status" value="1"/>
</dbReference>
<feature type="domain" description="Link" evidence="17">
    <location>
        <begin position="2156"/>
        <end position="2249"/>
    </location>
</feature>
<dbReference type="FunFam" id="2.30.180.10:FF:000018">
    <property type="entry name" value="Stabilin 2"/>
    <property type="match status" value="1"/>
</dbReference>
<evidence type="ECO:0000313" key="19">
    <source>
        <dbReference type="RefSeq" id="XP_031414613.1"/>
    </source>
</evidence>
<dbReference type="InterPro" id="IPR056806">
    <property type="entry name" value="EGF_STAB1-2"/>
</dbReference>
<evidence type="ECO:0000256" key="11">
    <source>
        <dbReference type="PROSITE-ProRule" id="PRU00323"/>
    </source>
</evidence>
<dbReference type="OrthoDB" id="286301at2759"/>
<dbReference type="Gene3D" id="2.10.25.10">
    <property type="entry name" value="Laminin"/>
    <property type="match status" value="14"/>
</dbReference>
<feature type="disulfide bond" evidence="10">
    <location>
        <begin position="1403"/>
        <end position="1413"/>
    </location>
</feature>
<evidence type="ECO:0000256" key="3">
    <source>
        <dbReference type="ARBA" id="ARBA00022692"/>
    </source>
</evidence>
<evidence type="ECO:0000259" key="16">
    <source>
        <dbReference type="PROSITE" id="PS50213"/>
    </source>
</evidence>
<keyword evidence="6 10" id="KW-1015">Disulfide bond</keyword>
<dbReference type="InterPro" id="IPR000742">
    <property type="entry name" value="EGF"/>
</dbReference>
<evidence type="ECO:0000256" key="1">
    <source>
        <dbReference type="ARBA" id="ARBA00004479"/>
    </source>
</evidence>
<feature type="domain" description="FAS1" evidence="16">
    <location>
        <begin position="1111"/>
        <end position="1239"/>
    </location>
</feature>
<evidence type="ECO:0000256" key="9">
    <source>
        <dbReference type="ARBA" id="ARBA00023292"/>
    </source>
</evidence>
<dbReference type="FunFam" id="2.30.180.10:FF:000014">
    <property type="entry name" value="Stabilin 1"/>
    <property type="match status" value="1"/>
</dbReference>
<keyword evidence="4 13" id="KW-1133">Transmembrane helix</keyword>
<gene>
    <name evidence="19" type="primary">stab2</name>
</gene>
<feature type="domain" description="EGF-like" evidence="15">
    <location>
        <begin position="2005"/>
        <end position="2039"/>
    </location>
</feature>
<dbReference type="PROSITE" id="PS01186">
    <property type="entry name" value="EGF_2"/>
    <property type="match status" value="11"/>
</dbReference>
<feature type="domain" description="EGF-like" evidence="15">
    <location>
        <begin position="1963"/>
        <end position="2000"/>
    </location>
</feature>
<feature type="disulfide bond" evidence="10">
    <location>
        <begin position="157"/>
        <end position="174"/>
    </location>
</feature>
<dbReference type="FunFam" id="2.30.180.10:FF:000005">
    <property type="entry name" value="Stabilin 2"/>
    <property type="match status" value="1"/>
</dbReference>
<feature type="domain" description="EGF-like" evidence="15">
    <location>
        <begin position="1399"/>
        <end position="1438"/>
    </location>
</feature>
<dbReference type="InterPro" id="IPR016187">
    <property type="entry name" value="CTDL_fold"/>
</dbReference>
<feature type="disulfide bond" evidence="10">
    <location>
        <begin position="197"/>
        <end position="214"/>
    </location>
</feature>
<feature type="disulfide bond" evidence="10">
    <location>
        <begin position="1990"/>
        <end position="1999"/>
    </location>
</feature>
<evidence type="ECO:0000256" key="4">
    <source>
        <dbReference type="ARBA" id="ARBA00022989"/>
    </source>
</evidence>
<feature type="domain" description="FAS1" evidence="16">
    <location>
        <begin position="974"/>
        <end position="1104"/>
    </location>
</feature>
<dbReference type="GO" id="GO:0005540">
    <property type="term" value="F:hyaluronic acid binding"/>
    <property type="evidence" value="ECO:0007669"/>
    <property type="project" value="InterPro"/>
</dbReference>
<sequence length="2513" mass="271056">MGAFHGCLPFLLLFLTVIFSVSAATVKTRCDKNVQVNTKSDCFSCAAFPVFPCPHGFLRKKLGMGNRDCKYQIFGVFLPGCSHECVKEVIQPQCCPGFWGSDCIECPESAENPCSNNGVCSDGLGGNGTCSCKPGFVGTACEDCSPNLYGATCSSVCKCVHGLCSIGIKGDGSCTCFSGYKGQNCDQELPECTTLSCGPDSRCIEHHETGQLMCQCKPGYLGNGNQCTSINPCLQKVCHTHAACTHVGPNQHTCQCEAGYAGDGVVCMPVDPCQTQLGGCSSESTSCVYDGPGKSHCECLPGFEKLNSVSCRIIDKCKPDSCHKNAVCTMSDPTSIMCSCKEGYTGNGKVCYGNILNRLQELNSQPNGPWKGQLTSAISLFGSVLTWPLTSSGPFTVFVPTNKGFGKGKTTLKNLLADQAQALYLAKLHMLAGEKSLESLAGVLYTLTGRQAQIVTEDNQAKYRVFGSSRRGTIVDPDLVASNGIIHIINKLMDTVAPTVKSQREENLMKILSDNSKFSWFRGLLEKTSVKSLLDGEGPFTLFAPTNAALTTLQAGYLDYLKSDEGATKLLELLRHHVVNTKVEVFNLLSQSSLVTVANQVLTLNTTVEGQILVNGARILEADVEAKNGRLYSVDGVLIPPSIEPLLPHRCDETSVRIGQGTCVPCQNVLMSLCEPGVRMKELGYGCDLGLGLGLGCHAKCNATVTTPRCCKGFYGPDCTPCPGGYTTPCSSHGTCNDGIDGNGTCTCEPNFTGSRCHYCSNPKKYGPECSSTCLCIHGECDNRRESAGVCKKGTCAEGFTGSYCERQTQPCGPVSYCHAHASCDFNGGTVQCVCREGFKGDGITCFETEPCTSPNRGGCGPNTKCVKTGPGTHECQCLAGWKADGDECQRVDNCLEPTRGNCHSNATCIYIGPGQSDCVCNSGHRGNGYECEPINPCVRLNIGCHYLANCVYKKSQWKCQCEDGFTGDGKQCYGTLDQVVAVEPVMSEFYQWVQNAGLSQVLSETANVTLFVPSAKAVQQMSKKDRDFWLSGDNLPSLVRSHMVYGLYSLEDLRVSGLQLTCFINRSLPVTWTNETTVVGGSTLISPDMPATNGLIHIVDKVLVPDYKLSMGLLEVLGQRPELSLFRESLIKHNLTEKLGASSAMTVFAPTDSAIRAFLSSSGATSLDVNVTKYHIVLGEKLVEADLLDGLYKDTMLGFSYQLATFRKDNKLLVNDAYINVTDIRCSKGVVHTLNSVLIIPHNRCDKKKSRLTRKCMDCLSVMSIGCPEGSIQQRRAWGCRTQARSIGCRIDCVFITIERQCCSGYFGSQCESCPGLEGVPCGGRGVCTDGTNGTGVCRCNAGFNGTACEMCQTGKYGIHCDQDCKCEHGQCKDGPDGDGTCECDLGWTGPSCSKAVGRDSCGGKCHTSANCLLKVIDSTYYCSCAAGYQGNGTDCTAVDACEKNNGGCSPKALCKRTTPGRRQCLCNSGHAGDGLVCIEMNPCLEGNGSCDVHAACLHTGPNRSSCICNQDFSGDGKICKAINPCEKKNGGCDSHARCVMTAPGQRNCTCLSGFTGDGIQCIGNLHVEIMNLNSIFLGALIFGKIHDLNGKGPFTVFVPSRAALMKESRYKEWRKNTAVLAKVVRYHIVPCSRLQPEELKTQKLLTSMMGDPLSISFDSANGTIFINNQTATIRTSEATNGIIYVINTVLIPPSLDQKQVNHTTLSELHDYSTFAKLLKDTAVVDFVKDSLHQPFTVFLPSDRSLSALPQEGRDFLYAEHNRAQLLEYLRYHILTHMKEPLMTLHSTPLTTLQGSELQLSCAGQDRVGQLYVNDPSCLITPQKFDFPWGKVYGIDCLLSPPSLGGRCDILDPIDITMPCGGCSAPRPCPGKSKLKETLKCNNQAIVTLRGSGCQAVCTLAHWKRQCCHGYYGRDCQACPGGAETPCENHGKCDEGSLGNGTCTCDKGFTGDACELCEEGHFGPDCKACNCTVNGACNQGRRGDGSCFCTGGWMGNRCEAVLGSIPICNPPCSPKGVCKENDTCVCKPFYEGDGITCTVADLCKYWNGGCAAGAKCSQKGEKVSCACPQFHKGDGFVCTPIDPCADSDNGGCHEHAVCKMTAPGKKMCECKSNYIGDGMLCELKELPLDRCAQDNGQCHYDAQCNDLHFEDKTVGVFHYRSPKGQYKLNYTDAQLTCSKDGAILASYIQLSYAQQAGMNLCAAGWLTSSRVGYPTTHSNPKCGFGHVGIVDYGVRKNLSETWDAFCYRLKDVQCVCKEGYIGDGYTCTGNLLQVLRSQPRFSNFLAQILNYSENSGAGKDYVKRLSNLTVQSTLFVADNNGLDENQTLSFRDLEFHLSDVRALSLQELTNGSHIRTRLGQPITVIGVPDLNDPSKMTSTRYISDRFMIESDILASNGIIHVLQRPLTAPPPKPSFHVGHQAGMGMGVILLLLLIAAVMFVGYHFYTHKSKPFQFQYFREEDEGEDSVPESNISNPMYDSVSDPTAGLGALSGLAEEDKHQVVSTGSYNLQES</sequence>
<dbReference type="Proteomes" id="UP000515152">
    <property type="component" value="Chromosome 21"/>
</dbReference>
<feature type="disulfide bond" evidence="10">
    <location>
        <begin position="748"/>
        <end position="757"/>
    </location>
</feature>
<dbReference type="Gene3D" id="3.10.100.10">
    <property type="entry name" value="Mannose-Binding Protein A, subunit A"/>
    <property type="match status" value="1"/>
</dbReference>
<dbReference type="PANTHER" id="PTHR24038">
    <property type="entry name" value="STABILIN"/>
    <property type="match status" value="1"/>
</dbReference>
<feature type="domain" description="EGF-like" evidence="15">
    <location>
        <begin position="718"/>
        <end position="758"/>
    </location>
</feature>
<dbReference type="GeneID" id="105894545"/>
<keyword evidence="9" id="KW-0424">Laminin EGF-like domain</keyword>
<feature type="domain" description="FAS1" evidence="16">
    <location>
        <begin position="505"/>
        <end position="638"/>
    </location>
</feature>
<dbReference type="InterPro" id="IPR001881">
    <property type="entry name" value="EGF-like_Ca-bd_dom"/>
</dbReference>
<keyword evidence="3 13" id="KW-0812">Transmembrane</keyword>
<dbReference type="PROSITE" id="PS01241">
    <property type="entry name" value="LINK_1"/>
    <property type="match status" value="1"/>
</dbReference>
<feature type="domain" description="EGF-like" evidence="15">
    <location>
        <begin position="2081"/>
        <end position="2123"/>
    </location>
</feature>
<dbReference type="InterPro" id="IPR002049">
    <property type="entry name" value="LE_dom"/>
</dbReference>
<dbReference type="SUPFAM" id="SSF82153">
    <property type="entry name" value="FAS1 domain"/>
    <property type="match status" value="7"/>
</dbReference>
<dbReference type="Gene3D" id="2.30.180.10">
    <property type="entry name" value="FAS1 domain"/>
    <property type="match status" value="7"/>
</dbReference>
<feature type="domain" description="EGF-like" evidence="15">
    <location>
        <begin position="313"/>
        <end position="352"/>
    </location>
</feature>
<organism evidence="18 19">
    <name type="scientific">Clupea harengus</name>
    <name type="common">Atlantic herring</name>
    <dbReference type="NCBI Taxonomy" id="7950"/>
    <lineage>
        <taxon>Eukaryota</taxon>
        <taxon>Metazoa</taxon>
        <taxon>Chordata</taxon>
        <taxon>Craniata</taxon>
        <taxon>Vertebrata</taxon>
        <taxon>Euteleostomi</taxon>
        <taxon>Actinopterygii</taxon>
        <taxon>Neopterygii</taxon>
        <taxon>Teleostei</taxon>
        <taxon>Clupei</taxon>
        <taxon>Clupeiformes</taxon>
        <taxon>Clupeoidei</taxon>
        <taxon>Clupeidae</taxon>
        <taxon>Clupea</taxon>
    </lineage>
</organism>
<feature type="signal peptide" evidence="14">
    <location>
        <begin position="1"/>
        <end position="23"/>
    </location>
</feature>
<dbReference type="Pfam" id="PF02469">
    <property type="entry name" value="Fasciclin"/>
    <property type="match status" value="6"/>
</dbReference>
<dbReference type="GO" id="GO:0016020">
    <property type="term" value="C:membrane"/>
    <property type="evidence" value="ECO:0007669"/>
    <property type="project" value="UniProtKB-SubCell"/>
</dbReference>
<feature type="disulfide bond" evidence="10">
    <location>
        <begin position="1946"/>
        <end position="1955"/>
    </location>
</feature>
<dbReference type="PROSITE" id="PS50963">
    <property type="entry name" value="LINK_2"/>
    <property type="match status" value="1"/>
</dbReference>
<evidence type="ECO:0000256" key="5">
    <source>
        <dbReference type="ARBA" id="ARBA00023136"/>
    </source>
</evidence>
<feature type="domain" description="FAS1" evidence="16">
    <location>
        <begin position="1558"/>
        <end position="1692"/>
    </location>
</feature>
<dbReference type="PROSITE" id="PS00022">
    <property type="entry name" value="EGF_1"/>
    <property type="match status" value="7"/>
</dbReference>
<dbReference type="FunFam" id="2.10.25.10:FF:000040">
    <property type="entry name" value="Stabilin 2"/>
    <property type="match status" value="3"/>
</dbReference>
<feature type="transmembrane region" description="Helical" evidence="13">
    <location>
        <begin position="2422"/>
        <end position="2446"/>
    </location>
</feature>
<reference evidence="19" key="1">
    <citation type="submission" date="2025-08" db="UniProtKB">
        <authorList>
            <consortium name="RefSeq"/>
        </authorList>
    </citation>
    <scope>IDENTIFICATION</scope>
</reference>
<dbReference type="CDD" id="cd00054">
    <property type="entry name" value="EGF_CA"/>
    <property type="match status" value="1"/>
</dbReference>
<feature type="disulfide bond" evidence="10">
    <location>
        <begin position="176"/>
        <end position="185"/>
    </location>
</feature>
<feature type="domain" description="EGF-like" evidence="15">
    <location>
        <begin position="102"/>
        <end position="142"/>
    </location>
</feature>
<feature type="domain" description="EGF-like" evidence="15">
    <location>
        <begin position="1481"/>
        <end position="1522"/>
    </location>
</feature>
<feature type="domain" description="EGF-like" evidence="15">
    <location>
        <begin position="891"/>
        <end position="933"/>
    </location>
</feature>
<keyword evidence="8" id="KW-0325">Glycoprotein</keyword>
<accession>A0A6P8EF43</accession>
<feature type="disulfide bond" evidence="11">
    <location>
        <begin position="2202"/>
        <end position="2223"/>
    </location>
</feature>
<feature type="domain" description="EGF-like" evidence="15">
    <location>
        <begin position="1523"/>
        <end position="1564"/>
    </location>
</feature>
<dbReference type="CTD" id="55576"/>
<dbReference type="Pfam" id="PF12947">
    <property type="entry name" value="EGF_3"/>
    <property type="match status" value="9"/>
</dbReference>
<dbReference type="SMART" id="SM00181">
    <property type="entry name" value="EGF"/>
    <property type="match status" value="24"/>
</dbReference>
<evidence type="ECO:0000259" key="15">
    <source>
        <dbReference type="PROSITE" id="PS50026"/>
    </source>
</evidence>
<evidence type="ECO:0000256" key="12">
    <source>
        <dbReference type="SAM" id="MobiDB-lite"/>
    </source>
</evidence>
<proteinExistence type="predicted"/>
<dbReference type="InterPro" id="IPR000538">
    <property type="entry name" value="Link_dom"/>
</dbReference>
<evidence type="ECO:0000256" key="13">
    <source>
        <dbReference type="SAM" id="Phobius"/>
    </source>
</evidence>
<keyword evidence="14" id="KW-0732">Signal</keyword>
<dbReference type="Pfam" id="PF00193">
    <property type="entry name" value="Xlink"/>
    <property type="match status" value="1"/>
</dbReference>
<dbReference type="Pfam" id="PF24887">
    <property type="entry name" value="EGF_STAB1-2"/>
    <property type="match status" value="2"/>
</dbReference>
<dbReference type="GO" id="GO:0005509">
    <property type="term" value="F:calcium ion binding"/>
    <property type="evidence" value="ECO:0007669"/>
    <property type="project" value="InterPro"/>
</dbReference>
<dbReference type="PROSITE" id="PS50213">
    <property type="entry name" value="FAS1"/>
    <property type="match status" value="7"/>
</dbReference>
<feature type="disulfide bond" evidence="10">
    <location>
        <begin position="1385"/>
        <end position="1394"/>
    </location>
</feature>
<evidence type="ECO:0000313" key="18">
    <source>
        <dbReference type="Proteomes" id="UP000515152"/>
    </source>
</evidence>
<dbReference type="PROSITE" id="PS50026">
    <property type="entry name" value="EGF_3"/>
    <property type="match status" value="18"/>
</dbReference>
<dbReference type="InterPro" id="IPR036378">
    <property type="entry name" value="FAS1_dom_sf"/>
</dbReference>
<feature type="disulfide bond" evidence="10">
    <location>
        <begin position="132"/>
        <end position="141"/>
    </location>
</feature>
<feature type="domain" description="EGF-like" evidence="15">
    <location>
        <begin position="1313"/>
        <end position="1351"/>
    </location>
</feature>
<dbReference type="Gene3D" id="2.170.300.10">
    <property type="entry name" value="Tie2 ligand-binding domain superfamily"/>
    <property type="match status" value="1"/>
</dbReference>
<evidence type="ECO:0000256" key="6">
    <source>
        <dbReference type="ARBA" id="ARBA00023157"/>
    </source>
</evidence>
<feature type="chain" id="PRO_5027709376" evidence="14">
    <location>
        <begin position="24"/>
        <end position="2513"/>
    </location>
</feature>
<dbReference type="SUPFAM" id="SSF57196">
    <property type="entry name" value="EGF/Laminin"/>
    <property type="match status" value="2"/>
</dbReference>
<evidence type="ECO:0000256" key="7">
    <source>
        <dbReference type="ARBA" id="ARBA00023170"/>
    </source>
</evidence>
<dbReference type="InterPro" id="IPR000782">
    <property type="entry name" value="FAS1_domain"/>
</dbReference>
<keyword evidence="18" id="KW-1185">Reference proteome</keyword>
<feature type="domain" description="EGF-like" evidence="15">
    <location>
        <begin position="1358"/>
        <end position="1395"/>
    </location>
</feature>
<dbReference type="SMART" id="SM00179">
    <property type="entry name" value="EGF_CA"/>
    <property type="match status" value="6"/>
</dbReference>
<feature type="disulfide bond" evidence="11">
    <location>
        <begin position="2178"/>
        <end position="2247"/>
    </location>
</feature>
<keyword evidence="2 10" id="KW-0245">EGF-like domain</keyword>
<keyword evidence="5 13" id="KW-0472">Membrane</keyword>
<dbReference type="PANTHER" id="PTHR24038:SF0">
    <property type="entry name" value="STABILIN-2"/>
    <property type="match status" value="1"/>
</dbReference>
<feature type="disulfide bond" evidence="10">
    <location>
        <begin position="1341"/>
        <end position="1350"/>
    </location>
</feature>
<dbReference type="InterPro" id="IPR016186">
    <property type="entry name" value="C-type_lectin-like/link_sf"/>
</dbReference>
<feature type="domain" description="EGF-like" evidence="15">
    <location>
        <begin position="848"/>
        <end position="890"/>
    </location>
</feature>
<dbReference type="RefSeq" id="XP_031414613.1">
    <property type="nucleotide sequence ID" value="XM_031558753.2"/>
</dbReference>
<evidence type="ECO:0000256" key="10">
    <source>
        <dbReference type="PROSITE-ProRule" id="PRU00076"/>
    </source>
</evidence>
<protein>
    <submittedName>
        <fullName evidence="19">Stabilin-2</fullName>
    </submittedName>
</protein>